<dbReference type="RefSeq" id="WP_007196772.1">
    <property type="nucleotide sequence ID" value="NZ_CM002917.1"/>
</dbReference>
<dbReference type="AlphaFoldDB" id="A9D3X7"/>
<dbReference type="EMBL" id="ABIA03000002">
    <property type="protein sequence ID" value="EDQ33766.1"/>
    <property type="molecule type" value="Genomic_DNA"/>
</dbReference>
<name>A9D3X7_HOEPD</name>
<evidence type="ECO:0008006" key="4">
    <source>
        <dbReference type="Google" id="ProtNLM"/>
    </source>
</evidence>
<reference evidence="2 3" key="1">
    <citation type="submission" date="2007-10" db="EMBL/GenBank/DDBJ databases">
        <authorList>
            <person name="Wagner-Dobler I."/>
            <person name="Ferriera S."/>
            <person name="Johnson J."/>
            <person name="Kravitz S."/>
            <person name="Beeson K."/>
            <person name="Sutton G."/>
            <person name="Rogers Y.-H."/>
            <person name="Friedman R."/>
            <person name="Frazier M."/>
            <person name="Venter J.C."/>
        </authorList>
    </citation>
    <scope>NUCLEOTIDE SEQUENCE [LARGE SCALE GENOMIC DNA]</scope>
    <source>
        <strain evidence="2 3">DFL-43</strain>
    </source>
</reference>
<protein>
    <recommendedName>
        <fullName evidence="4">Phage tail tube protein, GTA-gp10</fullName>
    </recommendedName>
</protein>
<dbReference type="HOGENOM" id="CLU_164764_0_0_5"/>
<dbReference type="Proteomes" id="UP000004291">
    <property type="component" value="Chromosome"/>
</dbReference>
<sequence>MRVHPNRHRGEIAARLDGEIRLLCLTLGALAELETAFGAANLAELAERFESGRLSAGDIIKIVGAGLRGAGNIATDEDVAQMSTEGGVAGFARIAAELLWATFGGAAPEPKEQSGNNHQPGNREGDANPHAPQAVSR</sequence>
<evidence type="ECO:0000313" key="2">
    <source>
        <dbReference type="EMBL" id="EDQ33766.1"/>
    </source>
</evidence>
<dbReference type="InterPro" id="IPR021791">
    <property type="entry name" value="Phage_TAC_11"/>
</dbReference>
<organism evidence="2 3">
    <name type="scientific">Hoeflea phototrophica (strain DSM 17068 / NCIMB 14078 / DFL-43)</name>
    <dbReference type="NCBI Taxonomy" id="411684"/>
    <lineage>
        <taxon>Bacteria</taxon>
        <taxon>Pseudomonadati</taxon>
        <taxon>Pseudomonadota</taxon>
        <taxon>Alphaproteobacteria</taxon>
        <taxon>Hyphomicrobiales</taxon>
        <taxon>Rhizobiaceae</taxon>
        <taxon>Hoeflea</taxon>
    </lineage>
</organism>
<accession>A9D3X7</accession>
<comment type="caution">
    <text evidence="2">The sequence shown here is derived from an EMBL/GenBank/DDBJ whole genome shotgun (WGS) entry which is preliminary data.</text>
</comment>
<proteinExistence type="predicted"/>
<keyword evidence="3" id="KW-1185">Reference proteome</keyword>
<dbReference type="OrthoDB" id="7206814at2"/>
<dbReference type="Pfam" id="PF11836">
    <property type="entry name" value="Phage_TAC_11"/>
    <property type="match status" value="1"/>
</dbReference>
<reference evidence="2 3" key="2">
    <citation type="submission" date="2012-06" db="EMBL/GenBank/DDBJ databases">
        <authorList>
            <person name="Fiebig A."/>
        </authorList>
    </citation>
    <scope>NUCLEOTIDE SEQUENCE [LARGE SCALE GENOMIC DNA]</scope>
    <source>
        <strain evidence="2 3">DFL-43</strain>
    </source>
</reference>
<dbReference type="eggNOG" id="ENOG5032SG3">
    <property type="taxonomic scope" value="Bacteria"/>
</dbReference>
<evidence type="ECO:0000256" key="1">
    <source>
        <dbReference type="SAM" id="MobiDB-lite"/>
    </source>
</evidence>
<dbReference type="STRING" id="411684.HPDFL43_04915"/>
<evidence type="ECO:0000313" key="3">
    <source>
        <dbReference type="Proteomes" id="UP000004291"/>
    </source>
</evidence>
<feature type="region of interest" description="Disordered" evidence="1">
    <location>
        <begin position="105"/>
        <end position="137"/>
    </location>
</feature>
<gene>
    <name evidence="2" type="ORF">HPDFL43_04915</name>
</gene>